<gene>
    <name evidence="10" type="ORF">COU89_00835</name>
</gene>
<dbReference type="Proteomes" id="UP000231569">
    <property type="component" value="Unassembled WGS sequence"/>
</dbReference>
<dbReference type="InterPro" id="IPR001867">
    <property type="entry name" value="OmpR/PhoB-type_DNA-bd"/>
</dbReference>
<dbReference type="InterPro" id="IPR011006">
    <property type="entry name" value="CheY-like_superfamily"/>
</dbReference>
<sequence length="231" mass="26072">MPVYIYMKILIIEDDQTLAKNLKRVLVKDGFAVDISSTWEDGLAQTEINEYDCVVLDINLPDGSGFDLLSSLRETENKTPVVIVTARGQVEDRIKGLNLGADDYVPKPVDSSELIARIRSVIRRNTQSPLPVLVISDLVVKPAEHVAAVSNCNLDLTAKEFAVLEYLAQHSGQIITRTMLMEHIWGSDFETFSNVIDVYIRNLRRKLEKHSKNNLIKTIRGKGYILGRYEK</sequence>
<reference evidence="11" key="1">
    <citation type="submission" date="2017-09" db="EMBL/GenBank/DDBJ databases">
        <title>Depth-based differentiation of microbial function through sediment-hosted aquifers and enrichment of novel symbionts in the deep terrestrial subsurface.</title>
        <authorList>
            <person name="Probst A.J."/>
            <person name="Ladd B."/>
            <person name="Jarett J.K."/>
            <person name="Geller-Mcgrath D.E."/>
            <person name="Sieber C.M.K."/>
            <person name="Emerson J.B."/>
            <person name="Anantharaman K."/>
            <person name="Thomas B.C."/>
            <person name="Malmstrom R."/>
            <person name="Stieglmeier M."/>
            <person name="Klingl A."/>
            <person name="Woyke T."/>
            <person name="Ryan C.M."/>
            <person name="Banfield J.F."/>
        </authorList>
    </citation>
    <scope>NUCLEOTIDE SEQUENCE [LARGE SCALE GENOMIC DNA]</scope>
</reference>
<dbReference type="Gene3D" id="1.10.10.10">
    <property type="entry name" value="Winged helix-like DNA-binding domain superfamily/Winged helix DNA-binding domain"/>
    <property type="match status" value="1"/>
</dbReference>
<dbReference type="PROSITE" id="PS51755">
    <property type="entry name" value="OMPR_PHOB"/>
    <property type="match status" value="1"/>
</dbReference>
<keyword evidence="3" id="KW-0805">Transcription regulation</keyword>
<dbReference type="CDD" id="cd00383">
    <property type="entry name" value="trans_reg_C"/>
    <property type="match status" value="1"/>
</dbReference>
<evidence type="ECO:0000259" key="8">
    <source>
        <dbReference type="PROSITE" id="PS50110"/>
    </source>
</evidence>
<evidence type="ECO:0000259" key="9">
    <source>
        <dbReference type="PROSITE" id="PS51755"/>
    </source>
</evidence>
<dbReference type="FunFam" id="1.10.10.10:FF:000005">
    <property type="entry name" value="Two-component system response regulator"/>
    <property type="match status" value="1"/>
</dbReference>
<dbReference type="EMBL" id="PFEE01000018">
    <property type="protein sequence ID" value="PJE63885.1"/>
    <property type="molecule type" value="Genomic_DNA"/>
</dbReference>
<comment type="caution">
    <text evidence="10">The sequence shown here is derived from an EMBL/GenBank/DDBJ whole genome shotgun (WGS) entry which is preliminary data.</text>
</comment>
<dbReference type="AlphaFoldDB" id="A0A2M8KVC4"/>
<feature type="modified residue" description="4-aspartylphosphate" evidence="6">
    <location>
        <position position="57"/>
    </location>
</feature>
<dbReference type="Gene3D" id="3.40.50.2300">
    <property type="match status" value="1"/>
</dbReference>
<dbReference type="CDD" id="cd17624">
    <property type="entry name" value="REC_OmpR_PmrA-like"/>
    <property type="match status" value="1"/>
</dbReference>
<dbReference type="PANTHER" id="PTHR48111">
    <property type="entry name" value="REGULATOR OF RPOS"/>
    <property type="match status" value="1"/>
</dbReference>
<dbReference type="SMART" id="SM00448">
    <property type="entry name" value="REC"/>
    <property type="match status" value="1"/>
</dbReference>
<evidence type="ECO:0000256" key="7">
    <source>
        <dbReference type="PROSITE-ProRule" id="PRU01091"/>
    </source>
</evidence>
<accession>A0A2M8KVC4</accession>
<dbReference type="InterPro" id="IPR001789">
    <property type="entry name" value="Sig_transdc_resp-reg_receiver"/>
</dbReference>
<dbReference type="GO" id="GO:0032993">
    <property type="term" value="C:protein-DNA complex"/>
    <property type="evidence" value="ECO:0007669"/>
    <property type="project" value="TreeGrafter"/>
</dbReference>
<dbReference type="Pfam" id="PF00486">
    <property type="entry name" value="Trans_reg_C"/>
    <property type="match status" value="1"/>
</dbReference>
<evidence type="ECO:0000256" key="6">
    <source>
        <dbReference type="PROSITE-ProRule" id="PRU00169"/>
    </source>
</evidence>
<keyword evidence="2" id="KW-0902">Two-component regulatory system</keyword>
<evidence type="ECO:0000256" key="1">
    <source>
        <dbReference type="ARBA" id="ARBA00022553"/>
    </source>
</evidence>
<feature type="domain" description="OmpR/PhoB-type" evidence="9">
    <location>
        <begin position="130"/>
        <end position="228"/>
    </location>
</feature>
<evidence type="ECO:0000313" key="10">
    <source>
        <dbReference type="EMBL" id="PJE63885.1"/>
    </source>
</evidence>
<dbReference type="GO" id="GO:0000976">
    <property type="term" value="F:transcription cis-regulatory region binding"/>
    <property type="evidence" value="ECO:0007669"/>
    <property type="project" value="TreeGrafter"/>
</dbReference>
<keyword evidence="4 7" id="KW-0238">DNA-binding</keyword>
<dbReference type="SUPFAM" id="SSF52172">
    <property type="entry name" value="CheY-like"/>
    <property type="match status" value="1"/>
</dbReference>
<dbReference type="SMART" id="SM00862">
    <property type="entry name" value="Trans_reg_C"/>
    <property type="match status" value="1"/>
</dbReference>
<dbReference type="GO" id="GO:0005829">
    <property type="term" value="C:cytosol"/>
    <property type="evidence" value="ECO:0007669"/>
    <property type="project" value="TreeGrafter"/>
</dbReference>
<keyword evidence="1 6" id="KW-0597">Phosphoprotein</keyword>
<evidence type="ECO:0000256" key="4">
    <source>
        <dbReference type="ARBA" id="ARBA00023125"/>
    </source>
</evidence>
<organism evidence="10 11">
    <name type="scientific">Candidatus Roizmanbacteria bacterium CG10_big_fil_rev_8_21_14_0_10_45_7</name>
    <dbReference type="NCBI Taxonomy" id="1974854"/>
    <lineage>
        <taxon>Bacteria</taxon>
        <taxon>Candidatus Roizmaniibacteriota</taxon>
    </lineage>
</organism>
<feature type="DNA-binding region" description="OmpR/PhoB-type" evidence="7">
    <location>
        <begin position="130"/>
        <end position="228"/>
    </location>
</feature>
<keyword evidence="5" id="KW-0804">Transcription</keyword>
<evidence type="ECO:0000256" key="3">
    <source>
        <dbReference type="ARBA" id="ARBA00023015"/>
    </source>
</evidence>
<name>A0A2M8KVC4_9BACT</name>
<dbReference type="InterPro" id="IPR036388">
    <property type="entry name" value="WH-like_DNA-bd_sf"/>
</dbReference>
<dbReference type="GO" id="GO:0000156">
    <property type="term" value="F:phosphorelay response regulator activity"/>
    <property type="evidence" value="ECO:0007669"/>
    <property type="project" value="TreeGrafter"/>
</dbReference>
<dbReference type="InterPro" id="IPR039420">
    <property type="entry name" value="WalR-like"/>
</dbReference>
<evidence type="ECO:0000256" key="2">
    <source>
        <dbReference type="ARBA" id="ARBA00023012"/>
    </source>
</evidence>
<protein>
    <submittedName>
        <fullName evidence="10">DNA-binding response regulator</fullName>
    </submittedName>
</protein>
<proteinExistence type="predicted"/>
<evidence type="ECO:0000313" key="11">
    <source>
        <dbReference type="Proteomes" id="UP000231569"/>
    </source>
</evidence>
<dbReference type="PROSITE" id="PS50110">
    <property type="entry name" value="RESPONSE_REGULATORY"/>
    <property type="match status" value="1"/>
</dbReference>
<dbReference type="GO" id="GO:0006355">
    <property type="term" value="P:regulation of DNA-templated transcription"/>
    <property type="evidence" value="ECO:0007669"/>
    <property type="project" value="InterPro"/>
</dbReference>
<dbReference type="Gene3D" id="6.10.250.690">
    <property type="match status" value="1"/>
</dbReference>
<dbReference type="PANTHER" id="PTHR48111:SF22">
    <property type="entry name" value="REGULATOR OF RPOS"/>
    <property type="match status" value="1"/>
</dbReference>
<feature type="domain" description="Response regulatory" evidence="8">
    <location>
        <begin position="8"/>
        <end position="122"/>
    </location>
</feature>
<evidence type="ECO:0000256" key="5">
    <source>
        <dbReference type="ARBA" id="ARBA00023163"/>
    </source>
</evidence>
<dbReference type="Pfam" id="PF00072">
    <property type="entry name" value="Response_reg"/>
    <property type="match status" value="1"/>
</dbReference>